<dbReference type="Proteomes" id="UP000292082">
    <property type="component" value="Unassembled WGS sequence"/>
</dbReference>
<dbReference type="GO" id="GO:0007189">
    <property type="term" value="P:adenylate cyclase-activating G protein-coupled receptor signaling pathway"/>
    <property type="evidence" value="ECO:0007669"/>
    <property type="project" value="TreeGrafter"/>
</dbReference>
<name>A0A4Q9Q1T3_9APHY</name>
<dbReference type="Gene3D" id="1.20.1070.10">
    <property type="entry name" value="Rhodopsin 7-helix transmembrane proteins"/>
    <property type="match status" value="1"/>
</dbReference>
<keyword evidence="8" id="KW-1185">Reference proteome</keyword>
<evidence type="ECO:0000313" key="8">
    <source>
        <dbReference type="Proteomes" id="UP000292082"/>
    </source>
</evidence>
<dbReference type="EMBL" id="ML145100">
    <property type="protein sequence ID" value="TBU61162.1"/>
    <property type="molecule type" value="Genomic_DNA"/>
</dbReference>
<feature type="transmembrane region" description="Helical" evidence="6">
    <location>
        <begin position="188"/>
        <end position="209"/>
    </location>
</feature>
<feature type="transmembrane region" description="Helical" evidence="6">
    <location>
        <begin position="252"/>
        <end position="271"/>
    </location>
</feature>
<feature type="region of interest" description="Disordered" evidence="5">
    <location>
        <begin position="374"/>
        <end position="420"/>
    </location>
</feature>
<reference evidence="7 8" key="1">
    <citation type="submission" date="2019-01" db="EMBL/GenBank/DDBJ databases">
        <title>Draft genome sequences of three monokaryotic isolates of the white-rot basidiomycete fungus Dichomitus squalens.</title>
        <authorList>
            <consortium name="DOE Joint Genome Institute"/>
            <person name="Lopez S.C."/>
            <person name="Andreopoulos B."/>
            <person name="Pangilinan J."/>
            <person name="Lipzen A."/>
            <person name="Riley R."/>
            <person name="Ahrendt S."/>
            <person name="Ng V."/>
            <person name="Barry K."/>
            <person name="Daum C."/>
            <person name="Grigoriev I.V."/>
            <person name="Hilden K.S."/>
            <person name="Makela M.R."/>
            <person name="de Vries R.P."/>
        </authorList>
    </citation>
    <scope>NUCLEOTIDE SEQUENCE [LARGE SCALE GENOMIC DNA]</scope>
    <source>
        <strain evidence="7 8">CBS 464.89</strain>
    </source>
</reference>
<evidence type="ECO:0000313" key="7">
    <source>
        <dbReference type="EMBL" id="TBU61162.1"/>
    </source>
</evidence>
<evidence type="ECO:0000256" key="4">
    <source>
        <dbReference type="ARBA" id="ARBA00023136"/>
    </source>
</evidence>
<feature type="transmembrane region" description="Helical" evidence="6">
    <location>
        <begin position="136"/>
        <end position="157"/>
    </location>
</feature>
<dbReference type="GO" id="GO:0005886">
    <property type="term" value="C:plasma membrane"/>
    <property type="evidence" value="ECO:0007669"/>
    <property type="project" value="TreeGrafter"/>
</dbReference>
<evidence type="ECO:0000256" key="6">
    <source>
        <dbReference type="SAM" id="Phobius"/>
    </source>
</evidence>
<proteinExistence type="predicted"/>
<sequence length="420" mass="46098">MNSTIQGSEASYGAQTSYGSAEVAGVAVLVVAGAISLVAVVPLISLRWYGPKLGKTRIMPFFVSLLVANVLQAIGTIINSKWVNDRNVVAGHLCTAQGGIKQAGNVGMALWSFALALHVFMLLFKRRVALTAVLSWVLLGVGWFLVAFVVAIGPLAIQTRARGSYFGPSGFWCWITDDYPLEQLYLEYFFEFVSAALSFVLYTAVLLRVRGNLVRTSGKWTLRFVPHGERWRLAIRRDIVDSTMMQVATRMVWYPVAYTILLLPVTIARFYSFSGHDVSFRVMIFSDFVFNLQGVVNVVLLLATRRFVPDTASLPIFERRKRVSMSSPEAVGISPFYLPPHPRGSVASTESADPAEKPPVYAGDLGRSLSTVADAGTDADAAAREAPPDLRMPERARMNSFASTISTSSVDSQTPLFYTR</sequence>
<accession>A0A4Q9Q1T3</accession>
<dbReference type="GO" id="GO:0004930">
    <property type="term" value="F:G protein-coupled receptor activity"/>
    <property type="evidence" value="ECO:0007669"/>
    <property type="project" value="TreeGrafter"/>
</dbReference>
<feature type="transmembrane region" description="Helical" evidence="6">
    <location>
        <begin position="106"/>
        <end position="124"/>
    </location>
</feature>
<comment type="subcellular location">
    <subcellularLocation>
        <location evidence="1">Membrane</location>
        <topology evidence="1">Multi-pass membrane protein</topology>
    </subcellularLocation>
</comment>
<feature type="compositionally biased region" description="Basic and acidic residues" evidence="5">
    <location>
        <begin position="381"/>
        <end position="397"/>
    </location>
</feature>
<feature type="transmembrane region" description="Helical" evidence="6">
    <location>
        <begin position="23"/>
        <end position="46"/>
    </location>
</feature>
<organism evidence="7 8">
    <name type="scientific">Dichomitus squalens</name>
    <dbReference type="NCBI Taxonomy" id="114155"/>
    <lineage>
        <taxon>Eukaryota</taxon>
        <taxon>Fungi</taxon>
        <taxon>Dikarya</taxon>
        <taxon>Basidiomycota</taxon>
        <taxon>Agaricomycotina</taxon>
        <taxon>Agaricomycetes</taxon>
        <taxon>Polyporales</taxon>
        <taxon>Polyporaceae</taxon>
        <taxon>Dichomitus</taxon>
    </lineage>
</organism>
<keyword evidence="3 6" id="KW-1133">Transmembrane helix</keyword>
<feature type="transmembrane region" description="Helical" evidence="6">
    <location>
        <begin position="58"/>
        <end position="78"/>
    </location>
</feature>
<dbReference type="PANTHER" id="PTHR23112">
    <property type="entry name" value="G PROTEIN-COUPLED RECEPTOR 157-RELATED"/>
    <property type="match status" value="1"/>
</dbReference>
<evidence type="ECO:0000256" key="3">
    <source>
        <dbReference type="ARBA" id="ARBA00022989"/>
    </source>
</evidence>
<evidence type="ECO:0000256" key="2">
    <source>
        <dbReference type="ARBA" id="ARBA00022692"/>
    </source>
</evidence>
<dbReference type="PANTHER" id="PTHR23112:SF37">
    <property type="entry name" value="G PROTEIN-COUPLED RECEPTOR GPR1"/>
    <property type="match status" value="1"/>
</dbReference>
<feature type="compositionally biased region" description="Polar residues" evidence="5">
    <location>
        <begin position="400"/>
        <end position="420"/>
    </location>
</feature>
<protein>
    <submittedName>
        <fullName evidence="7">Uncharacterized protein</fullName>
    </submittedName>
</protein>
<keyword evidence="2 6" id="KW-0812">Transmembrane</keyword>
<gene>
    <name evidence="7" type="ORF">BD310DRAFT_239717</name>
</gene>
<evidence type="ECO:0000256" key="5">
    <source>
        <dbReference type="SAM" id="MobiDB-lite"/>
    </source>
</evidence>
<dbReference type="AlphaFoldDB" id="A0A4Q9Q1T3"/>
<feature type="transmembrane region" description="Helical" evidence="6">
    <location>
        <begin position="283"/>
        <end position="303"/>
    </location>
</feature>
<evidence type="ECO:0000256" key="1">
    <source>
        <dbReference type="ARBA" id="ARBA00004141"/>
    </source>
</evidence>
<keyword evidence="4 6" id="KW-0472">Membrane</keyword>